<evidence type="ECO:0000256" key="1">
    <source>
        <dbReference type="SAM" id="Phobius"/>
    </source>
</evidence>
<dbReference type="InterPro" id="IPR000792">
    <property type="entry name" value="Tscrpt_reg_LuxR_C"/>
</dbReference>
<evidence type="ECO:0000259" key="2">
    <source>
        <dbReference type="SMART" id="SM00421"/>
    </source>
</evidence>
<dbReference type="InterPro" id="IPR011990">
    <property type="entry name" value="TPR-like_helical_dom_sf"/>
</dbReference>
<evidence type="ECO:0000313" key="4">
    <source>
        <dbReference type="Proteomes" id="UP001142057"/>
    </source>
</evidence>
<feature type="transmembrane region" description="Helical" evidence="1">
    <location>
        <begin position="230"/>
        <end position="247"/>
    </location>
</feature>
<dbReference type="Proteomes" id="UP001142057">
    <property type="component" value="Unassembled WGS sequence"/>
</dbReference>
<keyword evidence="1" id="KW-0472">Membrane</keyword>
<dbReference type="RefSeq" id="WP_259830543.1">
    <property type="nucleotide sequence ID" value="NZ_JANZQH010000008.1"/>
</dbReference>
<dbReference type="Gene3D" id="1.25.40.10">
    <property type="entry name" value="Tetratricopeptide repeat domain"/>
    <property type="match status" value="1"/>
</dbReference>
<dbReference type="InterPro" id="IPR016032">
    <property type="entry name" value="Sig_transdc_resp-reg_C-effctor"/>
</dbReference>
<feature type="domain" description="HTH luxR-type" evidence="2">
    <location>
        <begin position="311"/>
        <end position="368"/>
    </location>
</feature>
<keyword evidence="1" id="KW-1133">Transmembrane helix</keyword>
<reference evidence="3" key="1">
    <citation type="submission" date="2022-08" db="EMBL/GenBank/DDBJ databases">
        <title>Chryseobacterium antibioticum,isolated from the rhizosphere soil of Pyrola in Tibet.</title>
        <authorList>
            <person name="Kan Y."/>
        </authorList>
    </citation>
    <scope>NUCLEOTIDE SEQUENCE</scope>
    <source>
        <strain evidence="3">Pc2-12</strain>
    </source>
</reference>
<proteinExistence type="predicted"/>
<sequence length="371" mass="44083">MMIEYEDNTLKSHLFNEYGRNYFQLGLYRQSNINFNKAIKFAGQIDDQKEKEGQLYFSYAWKLDNFEKLNMTDSINEMQGKCMSLSPEPLLFVAISERHLKNKKLDSAEYYLKKAFLLSEKYPIYQKSMILQSYGKLCTEKKEYEKSLTYYFKSLAISQKINRQQDIRDTYKLIYNTYSLLNNTDKKNEYLEKYTIINDSLSIAEKEAINIPLEKILNEKDEAEKSKNNLYYILAGIIFIIVLFIILRNRYVAKQKKHFTSKKEEEILNLNKKPDTTFEEVVQLAIHSAPLFLTKFKELYPEFYNNLALQYPQLTSNDIRFCALIKLNFSNKEIAQYDHISIRTVESKKYRLRKKLGLPADLDFNKWIIKL</sequence>
<comment type="caution">
    <text evidence="3">The sequence shown here is derived from an EMBL/GenBank/DDBJ whole genome shotgun (WGS) entry which is preliminary data.</text>
</comment>
<keyword evidence="4" id="KW-1185">Reference proteome</keyword>
<dbReference type="EMBL" id="JANZQH010000008">
    <property type="protein sequence ID" value="MCT2409124.1"/>
    <property type="molecule type" value="Genomic_DNA"/>
</dbReference>
<accession>A0ABT2IKJ1</accession>
<dbReference type="SMART" id="SM00421">
    <property type="entry name" value="HTH_LUXR"/>
    <property type="match status" value="1"/>
</dbReference>
<evidence type="ECO:0000313" key="3">
    <source>
        <dbReference type="EMBL" id="MCT2409124.1"/>
    </source>
</evidence>
<protein>
    <recommendedName>
        <fullName evidence="2">HTH luxR-type domain-containing protein</fullName>
    </recommendedName>
</protein>
<dbReference type="SUPFAM" id="SSF46894">
    <property type="entry name" value="C-terminal effector domain of the bipartite response regulators"/>
    <property type="match status" value="1"/>
</dbReference>
<name>A0ABT2IKJ1_9FLAO</name>
<keyword evidence="1" id="KW-0812">Transmembrane</keyword>
<organism evidence="3 4">
    <name type="scientific">Chryseobacterium pyrolae</name>
    <dbReference type="NCBI Taxonomy" id="2987481"/>
    <lineage>
        <taxon>Bacteria</taxon>
        <taxon>Pseudomonadati</taxon>
        <taxon>Bacteroidota</taxon>
        <taxon>Flavobacteriia</taxon>
        <taxon>Flavobacteriales</taxon>
        <taxon>Weeksellaceae</taxon>
        <taxon>Chryseobacterium group</taxon>
        <taxon>Chryseobacterium</taxon>
    </lineage>
</organism>
<dbReference type="InterPro" id="IPR036388">
    <property type="entry name" value="WH-like_DNA-bd_sf"/>
</dbReference>
<dbReference type="SUPFAM" id="SSF48452">
    <property type="entry name" value="TPR-like"/>
    <property type="match status" value="1"/>
</dbReference>
<dbReference type="Gene3D" id="1.10.10.10">
    <property type="entry name" value="Winged helix-like DNA-binding domain superfamily/Winged helix DNA-binding domain"/>
    <property type="match status" value="1"/>
</dbReference>
<gene>
    <name evidence="3" type="ORF">NZD88_16370</name>
</gene>